<keyword evidence="2" id="KW-0812">Transmembrane</keyword>
<name>A0A8H7TS15_BIOOC</name>
<dbReference type="EMBL" id="JADCTT010000003">
    <property type="protein sequence ID" value="KAF9754966.1"/>
    <property type="molecule type" value="Genomic_DNA"/>
</dbReference>
<evidence type="ECO:0000313" key="4">
    <source>
        <dbReference type="Proteomes" id="UP000616885"/>
    </source>
</evidence>
<feature type="transmembrane region" description="Helical" evidence="2">
    <location>
        <begin position="126"/>
        <end position="150"/>
    </location>
</feature>
<evidence type="ECO:0000313" key="3">
    <source>
        <dbReference type="EMBL" id="KAF9754966.1"/>
    </source>
</evidence>
<comment type="caution">
    <text evidence="3">The sequence shown here is derived from an EMBL/GenBank/DDBJ whole genome shotgun (WGS) entry which is preliminary data.</text>
</comment>
<dbReference type="AlphaFoldDB" id="A0A8H7TS15"/>
<protein>
    <submittedName>
        <fullName evidence="3">Uncharacterized protein</fullName>
    </submittedName>
</protein>
<reference evidence="3" key="1">
    <citation type="submission" date="2020-10" db="EMBL/GenBank/DDBJ databases">
        <title>High-Quality Genome Resource of Clonostachys rosea strain S41 by Oxford Nanopore Long-Read Sequencing.</title>
        <authorList>
            <person name="Wang H."/>
        </authorList>
    </citation>
    <scope>NUCLEOTIDE SEQUENCE</scope>
    <source>
        <strain evidence="3">S41</strain>
    </source>
</reference>
<evidence type="ECO:0000256" key="2">
    <source>
        <dbReference type="SAM" id="Phobius"/>
    </source>
</evidence>
<proteinExistence type="predicted"/>
<keyword evidence="2" id="KW-0472">Membrane</keyword>
<sequence length="153" mass="16718">MLGRDLGTGRSVTRTASPSPDMLHLKPNTQATWRQLCLHGANRAQGATVYRQRGAIFPNLPTPAWATDVWGGGVGSARWAARHRWLVLIIVFFYSLADKSLTQAYVAVDKPLSGMILGLFRNVLAVSMVLCFYVMGVPGLIFLAIDLVAFGTR</sequence>
<gene>
    <name evidence="3" type="ORF">IM811_010407</name>
</gene>
<feature type="transmembrane region" description="Helical" evidence="2">
    <location>
        <begin position="85"/>
        <end position="106"/>
    </location>
</feature>
<feature type="region of interest" description="Disordered" evidence="1">
    <location>
        <begin position="1"/>
        <end position="24"/>
    </location>
</feature>
<dbReference type="Proteomes" id="UP000616885">
    <property type="component" value="Unassembled WGS sequence"/>
</dbReference>
<evidence type="ECO:0000256" key="1">
    <source>
        <dbReference type="SAM" id="MobiDB-lite"/>
    </source>
</evidence>
<organism evidence="3 4">
    <name type="scientific">Bionectria ochroleuca</name>
    <name type="common">Gliocladium roseum</name>
    <dbReference type="NCBI Taxonomy" id="29856"/>
    <lineage>
        <taxon>Eukaryota</taxon>
        <taxon>Fungi</taxon>
        <taxon>Dikarya</taxon>
        <taxon>Ascomycota</taxon>
        <taxon>Pezizomycotina</taxon>
        <taxon>Sordariomycetes</taxon>
        <taxon>Hypocreomycetidae</taxon>
        <taxon>Hypocreales</taxon>
        <taxon>Bionectriaceae</taxon>
        <taxon>Clonostachys</taxon>
    </lineage>
</organism>
<accession>A0A8H7TS15</accession>
<keyword evidence="2" id="KW-1133">Transmembrane helix</keyword>